<evidence type="ECO:0000313" key="1">
    <source>
        <dbReference type="EMBL" id="PIZ62274.1"/>
    </source>
</evidence>
<dbReference type="EMBL" id="PFOB01000061">
    <property type="protein sequence ID" value="PIZ62274.1"/>
    <property type="molecule type" value="Genomic_DNA"/>
</dbReference>
<gene>
    <name evidence="1" type="ORF">COY16_04825</name>
</gene>
<comment type="caution">
    <text evidence="1">The sequence shown here is derived from an EMBL/GenBank/DDBJ whole genome shotgun (WGS) entry which is preliminary data.</text>
</comment>
<dbReference type="AlphaFoldDB" id="A0A2M7TWS0"/>
<name>A0A2M7TWS0_9BACT</name>
<accession>A0A2M7TWS0</accession>
<evidence type="ECO:0000313" key="2">
    <source>
        <dbReference type="Proteomes" id="UP000228503"/>
    </source>
</evidence>
<sequence length="404" mass="45547">MDSLAAVNEPTPSKKAMLDQVFNQWHIDATAFPEPLSPSDIFALFHHNVVEKAKTEEATNFKRIQTKHGELILHEDFLVATEQISHHPKPEIVQDDLKVPTDEQWSDLCEELRDTGVIQLLSEYLDGIHDQRELHNQRLTSAFSSLPEIIQNDILKIIPSLRFGGTLSHLVGAVSPFDKGEATTWENFGVTTDDITRISDWAKITGSGVVLASPDFQSGQKSHDYVTYAMIKAANMGISLRDQMVKNTCLHEGRGHGFIDAILDHYLGYSTKYSTEGFAGAMGQDNRIKQSVTDDELRDFIADNKNRDTDRMYDIGYRIMPVFLTRLHQAIMDKTLLNEEQAWTQIVTSSIKAAYELSMQDALTADDKHAQFLPKVLKDLNFDNEYKESILQSSVLAYTPLVMA</sequence>
<dbReference type="Proteomes" id="UP000228503">
    <property type="component" value="Unassembled WGS sequence"/>
</dbReference>
<reference evidence="2" key="1">
    <citation type="submission" date="2017-09" db="EMBL/GenBank/DDBJ databases">
        <title>Depth-based differentiation of microbial function through sediment-hosted aquifers and enrichment of novel symbionts in the deep terrestrial subsurface.</title>
        <authorList>
            <person name="Probst A.J."/>
            <person name="Ladd B."/>
            <person name="Jarett J.K."/>
            <person name="Geller-Mcgrath D.E."/>
            <person name="Sieber C.M.K."/>
            <person name="Emerson J.B."/>
            <person name="Anantharaman K."/>
            <person name="Thomas B.C."/>
            <person name="Malmstrom R."/>
            <person name="Stieglmeier M."/>
            <person name="Klingl A."/>
            <person name="Woyke T."/>
            <person name="Ryan C.M."/>
            <person name="Banfield J.F."/>
        </authorList>
    </citation>
    <scope>NUCLEOTIDE SEQUENCE [LARGE SCALE GENOMIC DNA]</scope>
</reference>
<proteinExistence type="predicted"/>
<organism evidence="1 2">
    <name type="scientific">Candidatus Roizmanbacteria bacterium CG_4_10_14_0_2_um_filter_39_13</name>
    <dbReference type="NCBI Taxonomy" id="1974825"/>
    <lineage>
        <taxon>Bacteria</taxon>
        <taxon>Candidatus Roizmaniibacteriota</taxon>
    </lineage>
</organism>
<protein>
    <submittedName>
        <fullName evidence="1">Uncharacterized protein</fullName>
    </submittedName>
</protein>